<protein>
    <submittedName>
        <fullName evidence="2">Uncharacterized protein</fullName>
    </submittedName>
</protein>
<comment type="caution">
    <text evidence="2">The sequence shown here is derived from an EMBL/GenBank/DDBJ whole genome shotgun (WGS) entry which is preliminary data.</text>
</comment>
<reference evidence="2" key="2">
    <citation type="submission" date="2021-09" db="EMBL/GenBank/DDBJ databases">
        <authorList>
            <person name="Gilroy R."/>
        </authorList>
    </citation>
    <scope>NUCLEOTIDE SEQUENCE</scope>
    <source>
        <strain evidence="2">CHK55-1828</strain>
    </source>
</reference>
<gene>
    <name evidence="2" type="ORF">K8W02_10405</name>
</gene>
<sequence>MDALCPMAQTAAEGDRLWEWLLVNFLHGCYWASGAMVLCTNVVVFFLFWLNSQFVSEVADHIYAVVQVELHDRTPRSFPGRYSARGMLNTFSYGEVTVADSSGFRRLYLPLSEARRLSSIRGCYLQVKSADGWLGWRDIRHRSLAVPAEVERDTLPSVERSRPSAKKDPLFTYTWRDIVIFARLRSIDWKDTTWVRIGRYWEGMDSVPTWHIYIRNAMNGDRIRVISVHGQTGEVRADSLLSSSEVWSDYL</sequence>
<organism evidence="2 3">
    <name type="scientific">Mediterranea massiliensis</name>
    <dbReference type="NCBI Taxonomy" id="1841865"/>
    <lineage>
        <taxon>Bacteria</taxon>
        <taxon>Pseudomonadati</taxon>
        <taxon>Bacteroidota</taxon>
        <taxon>Bacteroidia</taxon>
        <taxon>Bacteroidales</taxon>
        <taxon>Bacteroidaceae</taxon>
        <taxon>Mediterranea</taxon>
    </lineage>
</organism>
<proteinExistence type="predicted"/>
<name>A0A921HY12_9BACT</name>
<keyword evidence="1" id="KW-1133">Transmembrane helix</keyword>
<evidence type="ECO:0000313" key="2">
    <source>
        <dbReference type="EMBL" id="HJF92773.1"/>
    </source>
</evidence>
<dbReference type="EMBL" id="DYVX01000084">
    <property type="protein sequence ID" value="HJF92773.1"/>
    <property type="molecule type" value="Genomic_DNA"/>
</dbReference>
<evidence type="ECO:0000256" key="1">
    <source>
        <dbReference type="SAM" id="Phobius"/>
    </source>
</evidence>
<keyword evidence="1" id="KW-0812">Transmembrane</keyword>
<evidence type="ECO:0000313" key="3">
    <source>
        <dbReference type="Proteomes" id="UP000717835"/>
    </source>
</evidence>
<feature type="transmembrane region" description="Helical" evidence="1">
    <location>
        <begin position="30"/>
        <end position="50"/>
    </location>
</feature>
<accession>A0A921HY12</accession>
<dbReference type="RefSeq" id="WP_276828583.1">
    <property type="nucleotide sequence ID" value="NZ_DYVX01000084.1"/>
</dbReference>
<keyword evidence="1" id="KW-0472">Membrane</keyword>
<reference evidence="2" key="1">
    <citation type="journal article" date="2021" name="PeerJ">
        <title>Extensive microbial diversity within the chicken gut microbiome revealed by metagenomics and culture.</title>
        <authorList>
            <person name="Gilroy R."/>
            <person name="Ravi A."/>
            <person name="Getino M."/>
            <person name="Pursley I."/>
            <person name="Horton D.L."/>
            <person name="Alikhan N.F."/>
            <person name="Baker D."/>
            <person name="Gharbi K."/>
            <person name="Hall N."/>
            <person name="Watson M."/>
            <person name="Adriaenssens E.M."/>
            <person name="Foster-Nyarko E."/>
            <person name="Jarju S."/>
            <person name="Secka A."/>
            <person name="Antonio M."/>
            <person name="Oren A."/>
            <person name="Chaudhuri R.R."/>
            <person name="La Ragione R."/>
            <person name="Hildebrand F."/>
            <person name="Pallen M.J."/>
        </authorList>
    </citation>
    <scope>NUCLEOTIDE SEQUENCE</scope>
    <source>
        <strain evidence="2">CHK55-1828</strain>
    </source>
</reference>
<dbReference type="AlphaFoldDB" id="A0A921HY12"/>
<dbReference type="Proteomes" id="UP000717835">
    <property type="component" value="Unassembled WGS sequence"/>
</dbReference>